<organism evidence="4">
    <name type="scientific">marine sediment metagenome</name>
    <dbReference type="NCBI Taxonomy" id="412755"/>
    <lineage>
        <taxon>unclassified sequences</taxon>
        <taxon>metagenomes</taxon>
        <taxon>ecological metagenomes</taxon>
    </lineage>
</organism>
<comment type="similarity">
    <text evidence="1">Belongs to the ATP-dependent DNA ligase family.</text>
</comment>
<dbReference type="GO" id="GO:0003910">
    <property type="term" value="F:DNA ligase (ATP) activity"/>
    <property type="evidence" value="ECO:0007669"/>
    <property type="project" value="InterPro"/>
</dbReference>
<dbReference type="InterPro" id="IPR012310">
    <property type="entry name" value="DNA_ligase_ATP-dep_cent"/>
</dbReference>
<reference evidence="4" key="1">
    <citation type="journal article" date="2015" name="Nature">
        <title>Complex archaea that bridge the gap between prokaryotes and eukaryotes.</title>
        <authorList>
            <person name="Spang A."/>
            <person name="Saw J.H."/>
            <person name="Jorgensen S.L."/>
            <person name="Zaremba-Niedzwiedzka K."/>
            <person name="Martijn J."/>
            <person name="Lind A.E."/>
            <person name="van Eijk R."/>
            <person name="Schleper C."/>
            <person name="Guy L."/>
            <person name="Ettema T.J."/>
        </authorList>
    </citation>
    <scope>NUCLEOTIDE SEQUENCE</scope>
</reference>
<dbReference type="Pfam" id="PF01068">
    <property type="entry name" value="DNA_ligase_A_M"/>
    <property type="match status" value="1"/>
</dbReference>
<evidence type="ECO:0000313" key="4">
    <source>
        <dbReference type="EMBL" id="KKM21915.1"/>
    </source>
</evidence>
<gene>
    <name evidence="4" type="ORF">LCGC14_1630700</name>
</gene>
<dbReference type="Gene3D" id="3.30.470.30">
    <property type="entry name" value="DNA ligase/mRNA capping enzyme"/>
    <property type="match status" value="1"/>
</dbReference>
<sequence>MSDVRRYKPQLASSTSVDHLASLESVSRFVVGEKLDGYRELIYLHNDRTELIARSGADHSANALHISGVGHPSLAGTVIDCEAVAPSGLIGDVKSILGSSANTAAQWQKANGLLRLVAVDMLQTHGDSIVHIPFSVRRQLLETVMKELDSNFMLERLITIDKVAFYKSVIVRGGEGVVIKDLDGPYEQGKRRWLKLKKSKTWDVVVVDFSQGQGKYADTIGART</sequence>
<dbReference type="InterPro" id="IPR016059">
    <property type="entry name" value="DNA_ligase_ATP-dep_CS"/>
</dbReference>
<feature type="domain" description="ATP-dependent DNA ligase family profile" evidence="3">
    <location>
        <begin position="116"/>
        <end position="208"/>
    </location>
</feature>
<feature type="non-terminal residue" evidence="4">
    <location>
        <position position="224"/>
    </location>
</feature>
<name>A0A0F9L2D0_9ZZZZ</name>
<dbReference type="PANTHER" id="PTHR45674">
    <property type="entry name" value="DNA LIGASE 1/3 FAMILY MEMBER"/>
    <property type="match status" value="1"/>
</dbReference>
<dbReference type="AlphaFoldDB" id="A0A0F9L2D0"/>
<protein>
    <recommendedName>
        <fullName evidence="3">ATP-dependent DNA ligase family profile domain-containing protein</fullName>
    </recommendedName>
</protein>
<dbReference type="PROSITE" id="PS00333">
    <property type="entry name" value="DNA_LIGASE_A2"/>
    <property type="match status" value="1"/>
</dbReference>
<accession>A0A0F9L2D0</accession>
<dbReference type="SUPFAM" id="SSF56091">
    <property type="entry name" value="DNA ligase/mRNA capping enzyme, catalytic domain"/>
    <property type="match status" value="1"/>
</dbReference>
<proteinExistence type="inferred from homology"/>
<dbReference type="EMBL" id="LAZR01013450">
    <property type="protein sequence ID" value="KKM21915.1"/>
    <property type="molecule type" value="Genomic_DNA"/>
</dbReference>
<comment type="caution">
    <text evidence="4">The sequence shown here is derived from an EMBL/GenBank/DDBJ whole genome shotgun (WGS) entry which is preliminary data.</text>
</comment>
<dbReference type="PANTHER" id="PTHR45674:SF4">
    <property type="entry name" value="DNA LIGASE 1"/>
    <property type="match status" value="1"/>
</dbReference>
<dbReference type="GO" id="GO:0006281">
    <property type="term" value="P:DNA repair"/>
    <property type="evidence" value="ECO:0007669"/>
    <property type="project" value="InterPro"/>
</dbReference>
<dbReference type="GO" id="GO:0006310">
    <property type="term" value="P:DNA recombination"/>
    <property type="evidence" value="ECO:0007669"/>
    <property type="project" value="InterPro"/>
</dbReference>
<evidence type="ECO:0000259" key="3">
    <source>
        <dbReference type="PROSITE" id="PS50160"/>
    </source>
</evidence>
<dbReference type="GO" id="GO:0006273">
    <property type="term" value="P:lagging strand elongation"/>
    <property type="evidence" value="ECO:0007669"/>
    <property type="project" value="TreeGrafter"/>
</dbReference>
<keyword evidence="2" id="KW-0436">Ligase</keyword>
<dbReference type="PROSITE" id="PS50160">
    <property type="entry name" value="DNA_LIGASE_A3"/>
    <property type="match status" value="1"/>
</dbReference>
<dbReference type="GO" id="GO:0005524">
    <property type="term" value="F:ATP binding"/>
    <property type="evidence" value="ECO:0007669"/>
    <property type="project" value="InterPro"/>
</dbReference>
<dbReference type="InterPro" id="IPR050191">
    <property type="entry name" value="ATP-dep_DNA_ligase"/>
</dbReference>
<evidence type="ECO:0000256" key="1">
    <source>
        <dbReference type="ARBA" id="ARBA00007572"/>
    </source>
</evidence>
<evidence type="ECO:0000256" key="2">
    <source>
        <dbReference type="ARBA" id="ARBA00022598"/>
    </source>
</evidence>